<name>G5JJK8_9STAP</name>
<dbReference type="Proteomes" id="UP000005413">
    <property type="component" value="Unassembled WGS sequence"/>
</dbReference>
<accession>G5JJK8</accession>
<dbReference type="InterPro" id="IPR039532">
    <property type="entry name" value="TetR_C_Firmicutes"/>
</dbReference>
<dbReference type="SUPFAM" id="SSF46689">
    <property type="entry name" value="Homeodomain-like"/>
    <property type="match status" value="1"/>
</dbReference>
<sequence length="198" mass="23228">MPQDRRIRKSQQAIQDAFLELLETTSFEQVSVQQIAQLADVNRSTFYAHYLDKYDLLEKMEDESIAEIASYTTSESKNYEADFSEELIKNVMEKVIKHIDDHMDFYRISIESIGKDSKLVDKLYNQIYNHLNHYKNESVSDDQKIPFDYFISYVSGAGLSMIQHWIKDPHRVDKETLVQTFYTIVSQGPAKIIRNKKI</sequence>
<dbReference type="Pfam" id="PF00440">
    <property type="entry name" value="TetR_N"/>
    <property type="match status" value="1"/>
</dbReference>
<dbReference type="PANTHER" id="PTHR43479">
    <property type="entry name" value="ACREF/ENVCD OPERON REPRESSOR-RELATED"/>
    <property type="match status" value="1"/>
</dbReference>
<dbReference type="EMBL" id="AEUN01000451">
    <property type="protein sequence ID" value="EHJ07628.1"/>
    <property type="molecule type" value="Genomic_DNA"/>
</dbReference>
<evidence type="ECO:0000256" key="2">
    <source>
        <dbReference type="PROSITE-ProRule" id="PRU00335"/>
    </source>
</evidence>
<comment type="caution">
    <text evidence="4">The sequence shown here is derived from an EMBL/GenBank/DDBJ whole genome shotgun (WGS) entry which is preliminary data.</text>
</comment>
<dbReference type="OrthoDB" id="9810250at2"/>
<dbReference type="RefSeq" id="WP_002464363.1">
    <property type="nucleotide sequence ID" value="NZ_AEUN01000451.1"/>
</dbReference>
<evidence type="ECO:0000256" key="1">
    <source>
        <dbReference type="ARBA" id="ARBA00023125"/>
    </source>
</evidence>
<protein>
    <recommendedName>
        <fullName evidence="3">HTH tetR-type domain-containing protein</fullName>
    </recommendedName>
</protein>
<feature type="domain" description="HTH tetR-type" evidence="3">
    <location>
        <begin position="8"/>
        <end position="68"/>
    </location>
</feature>
<dbReference type="AlphaFoldDB" id="G5JJK8"/>
<feature type="DNA-binding region" description="H-T-H motif" evidence="2">
    <location>
        <begin position="31"/>
        <end position="50"/>
    </location>
</feature>
<dbReference type="InterPro" id="IPR009057">
    <property type="entry name" value="Homeodomain-like_sf"/>
</dbReference>
<dbReference type="Pfam" id="PF14278">
    <property type="entry name" value="TetR_C_8"/>
    <property type="match status" value="1"/>
</dbReference>
<dbReference type="InterPro" id="IPR050624">
    <property type="entry name" value="HTH-type_Tx_Regulator"/>
</dbReference>
<dbReference type="PANTHER" id="PTHR43479:SF23">
    <property type="entry name" value="HTH TETR-TYPE DOMAIN-CONTAINING PROTEIN"/>
    <property type="match status" value="1"/>
</dbReference>
<dbReference type="GO" id="GO:0003677">
    <property type="term" value="F:DNA binding"/>
    <property type="evidence" value="ECO:0007669"/>
    <property type="project" value="UniProtKB-UniRule"/>
</dbReference>
<dbReference type="Gene3D" id="1.10.357.10">
    <property type="entry name" value="Tetracycline Repressor, domain 2"/>
    <property type="match status" value="1"/>
</dbReference>
<evidence type="ECO:0000259" key="3">
    <source>
        <dbReference type="PROSITE" id="PS50977"/>
    </source>
</evidence>
<proteinExistence type="predicted"/>
<dbReference type="PATRIC" id="fig|911238.3.peg.1442"/>
<keyword evidence="1 2" id="KW-0238">DNA-binding</keyword>
<reference evidence="4 5" key="1">
    <citation type="journal article" date="2012" name="BMC Genomics">
        <title>Comparative genomic analysis of the genus Staphylococcus including Staphylococcus aureus and its newly described sister species Staphylococcus simiae.</title>
        <authorList>
            <person name="Suzuki H."/>
            <person name="Lefebure T."/>
            <person name="Pavinski Bitar P."/>
            <person name="Stanhope M.J."/>
        </authorList>
    </citation>
    <scope>NUCLEOTIDE SEQUENCE [LARGE SCALE GENOMIC DNA]</scope>
    <source>
        <strain evidence="4 5">CCM 7213</strain>
    </source>
</reference>
<dbReference type="PROSITE" id="PS50977">
    <property type="entry name" value="HTH_TETR_2"/>
    <property type="match status" value="1"/>
</dbReference>
<evidence type="ECO:0000313" key="4">
    <source>
        <dbReference type="EMBL" id="EHJ07628.1"/>
    </source>
</evidence>
<keyword evidence="5" id="KW-1185">Reference proteome</keyword>
<organism evidence="4 5">
    <name type="scientific">Staphylococcus simiae CCM 7213 = CCUG 51256</name>
    <dbReference type="NCBI Taxonomy" id="911238"/>
    <lineage>
        <taxon>Bacteria</taxon>
        <taxon>Bacillati</taxon>
        <taxon>Bacillota</taxon>
        <taxon>Bacilli</taxon>
        <taxon>Bacillales</taxon>
        <taxon>Staphylococcaceae</taxon>
        <taxon>Staphylococcus</taxon>
    </lineage>
</organism>
<gene>
    <name evidence="4" type="ORF">SS7213T_08337</name>
</gene>
<evidence type="ECO:0000313" key="5">
    <source>
        <dbReference type="Proteomes" id="UP000005413"/>
    </source>
</evidence>
<dbReference type="InterPro" id="IPR001647">
    <property type="entry name" value="HTH_TetR"/>
</dbReference>